<evidence type="ECO:0000259" key="3">
    <source>
        <dbReference type="PROSITE" id="PS51747"/>
    </source>
</evidence>
<proteinExistence type="predicted"/>
<dbReference type="Pfam" id="PF00383">
    <property type="entry name" value="dCMP_cyt_deam_1"/>
    <property type="match status" value="1"/>
</dbReference>
<dbReference type="GO" id="GO:0008270">
    <property type="term" value="F:zinc ion binding"/>
    <property type="evidence" value="ECO:0007669"/>
    <property type="project" value="InterPro"/>
</dbReference>
<dbReference type="InterPro" id="IPR002125">
    <property type="entry name" value="CMP_dCMP_dom"/>
</dbReference>
<protein>
    <submittedName>
        <fullName evidence="4">Deaminase</fullName>
    </submittedName>
</protein>
<dbReference type="SUPFAM" id="SSF53927">
    <property type="entry name" value="Cytidine deaminase-like"/>
    <property type="match status" value="1"/>
</dbReference>
<dbReference type="InterPro" id="IPR016192">
    <property type="entry name" value="APOBEC/CMP_deaminase_Zn-bd"/>
</dbReference>
<evidence type="ECO:0000256" key="1">
    <source>
        <dbReference type="ARBA" id="ARBA00022723"/>
    </source>
</evidence>
<dbReference type="AlphaFoldDB" id="A0AAE9KMG7"/>
<gene>
    <name evidence="4" type="ORF">MXF72_12005</name>
</gene>
<organism evidence="4 5">
    <name type="scientific">Alcaligenes faecalis</name>
    <dbReference type="NCBI Taxonomy" id="511"/>
    <lineage>
        <taxon>Bacteria</taxon>
        <taxon>Pseudomonadati</taxon>
        <taxon>Pseudomonadota</taxon>
        <taxon>Betaproteobacteria</taxon>
        <taxon>Burkholderiales</taxon>
        <taxon>Alcaligenaceae</taxon>
        <taxon>Alcaligenes</taxon>
    </lineage>
</organism>
<dbReference type="PROSITE" id="PS51747">
    <property type="entry name" value="CYT_DCMP_DEAMINASES_2"/>
    <property type="match status" value="1"/>
</dbReference>
<keyword evidence="2" id="KW-0862">Zinc</keyword>
<evidence type="ECO:0000313" key="5">
    <source>
        <dbReference type="Proteomes" id="UP000830925"/>
    </source>
</evidence>
<dbReference type="PANTHER" id="PTHR11079:SF162">
    <property type="entry name" value="RIBOFLAVIN BIOSYNTHESIS PROTEIN PYRD, CHLOROPLASTIC"/>
    <property type="match status" value="1"/>
</dbReference>
<dbReference type="EMBL" id="CP095873">
    <property type="protein sequence ID" value="UPL20149.1"/>
    <property type="molecule type" value="Genomic_DNA"/>
</dbReference>
<reference evidence="4" key="1">
    <citation type="submission" date="2022-04" db="EMBL/GenBank/DDBJ databases">
        <title>Genomic mining of Alcaligenes faecalis D334 producing ectoin and derivatives.</title>
        <authorList>
            <person name="Doan V.T."/>
            <person name="Quach N.T."/>
            <person name="Vu T.-H.-N."/>
            <person name="Phi Q.-T."/>
        </authorList>
    </citation>
    <scope>NUCLEOTIDE SEQUENCE</scope>
    <source>
        <strain evidence="4">D334</strain>
    </source>
</reference>
<dbReference type="Proteomes" id="UP000830925">
    <property type="component" value="Chromosome"/>
</dbReference>
<dbReference type="GO" id="GO:0016787">
    <property type="term" value="F:hydrolase activity"/>
    <property type="evidence" value="ECO:0007669"/>
    <property type="project" value="InterPro"/>
</dbReference>
<dbReference type="Gene3D" id="3.40.140.10">
    <property type="entry name" value="Cytidine Deaminase, domain 2"/>
    <property type="match status" value="1"/>
</dbReference>
<dbReference type="PANTHER" id="PTHR11079">
    <property type="entry name" value="CYTOSINE DEAMINASE FAMILY MEMBER"/>
    <property type="match status" value="1"/>
</dbReference>
<dbReference type="RefSeq" id="WP_247965673.1">
    <property type="nucleotide sequence ID" value="NZ_CP095873.1"/>
</dbReference>
<keyword evidence="1" id="KW-0479">Metal-binding</keyword>
<feature type="domain" description="CMP/dCMP-type deaminase" evidence="3">
    <location>
        <begin position="17"/>
        <end position="160"/>
    </location>
</feature>
<dbReference type="PROSITE" id="PS00903">
    <property type="entry name" value="CYT_DCMP_DEAMINASES_1"/>
    <property type="match status" value="1"/>
</dbReference>
<evidence type="ECO:0000313" key="4">
    <source>
        <dbReference type="EMBL" id="UPL20149.1"/>
    </source>
</evidence>
<name>A0AAE9KMG7_ALCFA</name>
<evidence type="ECO:0000256" key="2">
    <source>
        <dbReference type="ARBA" id="ARBA00022833"/>
    </source>
</evidence>
<accession>A0AAE9KMG7</accession>
<dbReference type="InterPro" id="IPR016193">
    <property type="entry name" value="Cytidine_deaminase-like"/>
</dbReference>
<sequence>MLSPFLSFHSFMPALNSAEYRFARLAVDKAKLSVVNPNSANPPPRVGIVLARGDELIGWYAKGVGGQTRNVVAGFDDFVAKPSAHAEQALLEQFTDVDLSDLTAYVTLEPCTRRKGKGPCCADLLVRAGIKTVYVGNCDPNPDVGGLAWRVFLASGISVRDFPPELRNEARRDNDAFFRKFSYSLGD</sequence>